<dbReference type="AlphaFoldDB" id="A0A1H7EPI5"/>
<evidence type="ECO:0000313" key="2">
    <source>
        <dbReference type="Proteomes" id="UP000198866"/>
    </source>
</evidence>
<accession>A0A1H7EPI5</accession>
<keyword evidence="2" id="KW-1185">Reference proteome</keyword>
<dbReference type="Proteomes" id="UP000198866">
    <property type="component" value="Unassembled WGS sequence"/>
</dbReference>
<sequence length="136" mass="15218">MSDKYEHAGMHGMQTAKLLSDGVVERSPVLCDPCVHRPFVSDVVIIERFAIGCVGQADSQPIEMRRKIRIVRVNIQIDYARMIRSANQGRVEGSCHCPDGFASRVNNVTLQRLPTLRLSEILRDLPAGMGSQDEQR</sequence>
<reference evidence="2" key="1">
    <citation type="submission" date="2016-10" db="EMBL/GenBank/DDBJ databases">
        <authorList>
            <person name="Varghese N."/>
            <person name="Submissions S."/>
        </authorList>
    </citation>
    <scope>NUCLEOTIDE SEQUENCE [LARGE SCALE GENOMIC DNA]</scope>
    <source>
        <strain evidence="2">LMG 26031</strain>
    </source>
</reference>
<name>A0A1H7EPI5_9BURK</name>
<proteinExistence type="predicted"/>
<gene>
    <name evidence="1" type="ORF">SAMN05192539_105926</name>
</gene>
<protein>
    <submittedName>
        <fullName evidence="1">Uncharacterized protein</fullName>
    </submittedName>
</protein>
<organism evidence="1 2">
    <name type="scientific">Paraburkholderia diazotrophica</name>
    <dbReference type="NCBI Taxonomy" id="667676"/>
    <lineage>
        <taxon>Bacteria</taxon>
        <taxon>Pseudomonadati</taxon>
        <taxon>Pseudomonadota</taxon>
        <taxon>Betaproteobacteria</taxon>
        <taxon>Burkholderiales</taxon>
        <taxon>Burkholderiaceae</taxon>
        <taxon>Paraburkholderia</taxon>
    </lineage>
</organism>
<evidence type="ECO:0000313" key="1">
    <source>
        <dbReference type="EMBL" id="SEK12635.1"/>
    </source>
</evidence>
<dbReference type="EMBL" id="FNYE01000059">
    <property type="protein sequence ID" value="SEK12635.1"/>
    <property type="molecule type" value="Genomic_DNA"/>
</dbReference>